<comment type="subcellular location">
    <subcellularLocation>
        <location evidence="1">Periplasm</location>
    </subcellularLocation>
</comment>
<dbReference type="GO" id="GO:0042597">
    <property type="term" value="C:periplasmic space"/>
    <property type="evidence" value="ECO:0007669"/>
    <property type="project" value="UniProtKB-SubCell"/>
</dbReference>
<dbReference type="Gene3D" id="3.40.190.10">
    <property type="entry name" value="Periplasmic binding protein-like II"/>
    <property type="match status" value="1"/>
</dbReference>
<evidence type="ECO:0000256" key="1">
    <source>
        <dbReference type="ARBA" id="ARBA00004418"/>
    </source>
</evidence>
<evidence type="ECO:0000256" key="2">
    <source>
        <dbReference type="ARBA" id="ARBA00008520"/>
    </source>
</evidence>
<evidence type="ECO:0000256" key="3">
    <source>
        <dbReference type="SAM" id="SignalP"/>
    </source>
</evidence>
<dbReference type="PANTHER" id="PTHR43649:SF12">
    <property type="entry name" value="DIACETYLCHITOBIOSE BINDING PROTEIN DASA"/>
    <property type="match status" value="1"/>
</dbReference>
<comment type="similarity">
    <text evidence="2">Belongs to the bacterial solute-binding protein 1 family.</text>
</comment>
<sequence>MSRLGRIAGMMSGLAGAAVLALTAPAMAQSDVKGEITVWSWNVAATALKSVVPDFNKAYPNVKVTVEDLGNQPVYDRGLAGCSAGGINMPDVYSVENHESEVFWARFPDCFADLKSLDPKEADLLAKFPKFKLAELTVGDKIYAMPWDSGPAVVFYRRDMYEAAGVDPAKIATWDDFIAAGKAVQAKAGPDVKFLSTNSGATSTTWFRILANQAGCAFFDETGENVTVNQPGCVQALETVKKITDAGLFMEGDWDGSLQAIKANRLASSVFGAWYEGSVRGNAPELSGKWGVFQLPAFTAGGNRAANIGGSSLAIPASSKNPQAALAFINFALGRPDSQITQLKASGLVPTLPEAVNDPYVQQAQPYWGGQKIWEVVLNTLSQIKPARGTQYFAEADNIADGILLAYLKGGSKSAKETLDEAAEQISAATGLPVAE</sequence>
<dbReference type="InterPro" id="IPR006059">
    <property type="entry name" value="SBP"/>
</dbReference>
<organism evidence="4 5">
    <name type="scientific">Inquilinus limosus</name>
    <dbReference type="NCBI Taxonomy" id="171674"/>
    <lineage>
        <taxon>Bacteria</taxon>
        <taxon>Pseudomonadati</taxon>
        <taxon>Pseudomonadota</taxon>
        <taxon>Alphaproteobacteria</taxon>
        <taxon>Rhodospirillales</taxon>
        <taxon>Rhodospirillaceae</taxon>
        <taxon>Inquilinus</taxon>
    </lineage>
</organism>
<feature type="signal peptide" evidence="3">
    <location>
        <begin position="1"/>
        <end position="28"/>
    </location>
</feature>
<dbReference type="AlphaFoldDB" id="A0A952FML2"/>
<reference evidence="4" key="1">
    <citation type="submission" date="2020-06" db="EMBL/GenBank/DDBJ databases">
        <title>Stable isotope informed genome-resolved metagenomics uncovers potential trophic interactions in rhizosphere soil.</title>
        <authorList>
            <person name="Starr E.P."/>
            <person name="Shi S."/>
            <person name="Blazewicz S.J."/>
            <person name="Koch B.J."/>
            <person name="Probst A.J."/>
            <person name="Hungate B.A."/>
            <person name="Pett-Ridge J."/>
            <person name="Firestone M.K."/>
            <person name="Banfield J.F."/>
        </authorList>
    </citation>
    <scope>NUCLEOTIDE SEQUENCE</scope>
    <source>
        <strain evidence="4">YM_69_17</strain>
    </source>
</reference>
<evidence type="ECO:0000313" key="4">
    <source>
        <dbReference type="EMBL" id="MBW8725985.1"/>
    </source>
</evidence>
<comment type="caution">
    <text evidence="4">The sequence shown here is derived from an EMBL/GenBank/DDBJ whole genome shotgun (WGS) entry which is preliminary data.</text>
</comment>
<dbReference type="Proteomes" id="UP000700706">
    <property type="component" value="Unassembled WGS sequence"/>
</dbReference>
<dbReference type="CDD" id="cd13585">
    <property type="entry name" value="PBP2_TMBP_like"/>
    <property type="match status" value="1"/>
</dbReference>
<keyword evidence="3" id="KW-0732">Signal</keyword>
<dbReference type="InterPro" id="IPR050490">
    <property type="entry name" value="Bact_solute-bd_prot1"/>
</dbReference>
<dbReference type="PANTHER" id="PTHR43649">
    <property type="entry name" value="ARABINOSE-BINDING PROTEIN-RELATED"/>
    <property type="match status" value="1"/>
</dbReference>
<dbReference type="Pfam" id="PF01547">
    <property type="entry name" value="SBP_bac_1"/>
    <property type="match status" value="1"/>
</dbReference>
<dbReference type="SUPFAM" id="SSF53850">
    <property type="entry name" value="Periplasmic binding protein-like II"/>
    <property type="match status" value="1"/>
</dbReference>
<accession>A0A952FML2</accession>
<gene>
    <name evidence="4" type="ORF">JF625_12630</name>
</gene>
<proteinExistence type="inferred from homology"/>
<evidence type="ECO:0000313" key="5">
    <source>
        <dbReference type="Proteomes" id="UP000700706"/>
    </source>
</evidence>
<name>A0A952FML2_9PROT</name>
<protein>
    <submittedName>
        <fullName evidence="4">Sugar ABC transporter substrate-binding protein</fullName>
    </submittedName>
</protein>
<feature type="chain" id="PRO_5036774461" evidence="3">
    <location>
        <begin position="29"/>
        <end position="436"/>
    </location>
</feature>
<dbReference type="EMBL" id="JAEKLZ010000192">
    <property type="protein sequence ID" value="MBW8725985.1"/>
    <property type="molecule type" value="Genomic_DNA"/>
</dbReference>